<evidence type="ECO:0000313" key="9">
    <source>
        <dbReference type="EMBL" id="KAJ9592099.1"/>
    </source>
</evidence>
<accession>A0AAD8A410</accession>
<evidence type="ECO:0000313" key="10">
    <source>
        <dbReference type="Proteomes" id="UP001233999"/>
    </source>
</evidence>
<comment type="subcellular location">
    <subcellularLocation>
        <location evidence="1 8">Cell membrane</location>
        <topology evidence="1 8">Multi-pass membrane protein</topology>
    </subcellularLocation>
</comment>
<evidence type="ECO:0000256" key="7">
    <source>
        <dbReference type="ARBA" id="ARBA00023224"/>
    </source>
</evidence>
<dbReference type="EMBL" id="JASPKZ010003845">
    <property type="protein sequence ID" value="KAJ9592099.1"/>
    <property type="molecule type" value="Genomic_DNA"/>
</dbReference>
<feature type="transmembrane region" description="Helical" evidence="8">
    <location>
        <begin position="128"/>
        <end position="148"/>
    </location>
</feature>
<dbReference type="Pfam" id="PF08395">
    <property type="entry name" value="7tm_7"/>
    <property type="match status" value="1"/>
</dbReference>
<dbReference type="GO" id="GO:0007165">
    <property type="term" value="P:signal transduction"/>
    <property type="evidence" value="ECO:0007669"/>
    <property type="project" value="UniProtKB-KW"/>
</dbReference>
<comment type="similarity">
    <text evidence="8">Belongs to the insect chemoreceptor superfamily. Gustatory receptor (GR) family.</text>
</comment>
<comment type="function">
    <text evidence="8">Gustatory receptor which mediates acceptance or avoidance behavior, depending on its substrates.</text>
</comment>
<reference evidence="9" key="1">
    <citation type="journal article" date="2023" name="IScience">
        <title>Live-bearing cockroach genome reveals convergent evolutionary mechanisms linked to viviparity in insects and beyond.</title>
        <authorList>
            <person name="Fouks B."/>
            <person name="Harrison M.C."/>
            <person name="Mikhailova A.A."/>
            <person name="Marchal E."/>
            <person name="English S."/>
            <person name="Carruthers M."/>
            <person name="Jennings E.C."/>
            <person name="Chiamaka E.L."/>
            <person name="Frigard R.A."/>
            <person name="Pippel M."/>
            <person name="Attardo G.M."/>
            <person name="Benoit J.B."/>
            <person name="Bornberg-Bauer E."/>
            <person name="Tobe S.S."/>
        </authorList>
    </citation>
    <scope>NUCLEOTIDE SEQUENCE</scope>
    <source>
        <strain evidence="9">Stay&amp;Tobe</strain>
    </source>
</reference>
<dbReference type="GO" id="GO:0008049">
    <property type="term" value="P:male courtship behavior"/>
    <property type="evidence" value="ECO:0007669"/>
    <property type="project" value="TreeGrafter"/>
</dbReference>
<dbReference type="GO" id="GO:0005886">
    <property type="term" value="C:plasma membrane"/>
    <property type="evidence" value="ECO:0007669"/>
    <property type="project" value="UniProtKB-SubCell"/>
</dbReference>
<evidence type="ECO:0000256" key="6">
    <source>
        <dbReference type="ARBA" id="ARBA00023170"/>
    </source>
</evidence>
<feature type="transmembrane region" description="Helical" evidence="8">
    <location>
        <begin position="419"/>
        <end position="439"/>
    </location>
</feature>
<dbReference type="GO" id="GO:0030425">
    <property type="term" value="C:dendrite"/>
    <property type="evidence" value="ECO:0007669"/>
    <property type="project" value="TreeGrafter"/>
</dbReference>
<sequence length="444" mass="51238">MYRKFKKPYYISKIGCIAPLSFKTQAMGMKTSTKSGIFGILWMMFLICFGVYGLVYSFYRAQFSDNSDPGHVVTFKISLPSTFLITLIIIFIHNVSKRKSTVEVIETFMRLDLELPTIPNMKSKVNSLLKHLIVFINAVVFIYDAWFWKKESNIYYELLVRMFKLIHILQMLLYSEMTIFIKEKLSAVSNYLQVNSFNMKVKTDKTFSISKGICRKNQTTNQFTKIYKPTCLSTFSTLDNDYKIRNDTKLSQDSTLDISSILLTRENSSKIPNARDKVSEIMKFRLAYLKVYSAVKMFNDTYGFTIMLLILRNCIDLVDIGYSAYSFATHKVPVGDEYICFERIILIIFWISDIVVLIFSVTHSSELAVQEVKTLRDIVQIKLLNYPLPSETSEQLKLFANQLFHNNIEFCAVGFSLNSSFLCTVLMSICSYVTVLAQFRLTSA</sequence>
<evidence type="ECO:0000256" key="5">
    <source>
        <dbReference type="ARBA" id="ARBA00023136"/>
    </source>
</evidence>
<comment type="caution">
    <text evidence="8">Lacks conserved residue(s) required for the propagation of feature annotation.</text>
</comment>
<proteinExistence type="inferred from homology"/>
<dbReference type="GO" id="GO:0030424">
    <property type="term" value="C:axon"/>
    <property type="evidence" value="ECO:0007669"/>
    <property type="project" value="TreeGrafter"/>
</dbReference>
<keyword evidence="10" id="KW-1185">Reference proteome</keyword>
<dbReference type="GO" id="GO:0043025">
    <property type="term" value="C:neuronal cell body"/>
    <property type="evidence" value="ECO:0007669"/>
    <property type="project" value="TreeGrafter"/>
</dbReference>
<comment type="caution">
    <text evidence="9">The sequence shown here is derived from an EMBL/GenBank/DDBJ whole genome shotgun (WGS) entry which is preliminary data.</text>
</comment>
<protein>
    <recommendedName>
        <fullName evidence="8">Gustatory receptor</fullName>
    </recommendedName>
</protein>
<dbReference type="AlphaFoldDB" id="A0AAD8A410"/>
<dbReference type="InterPro" id="IPR013604">
    <property type="entry name" value="7TM_chemorcpt"/>
</dbReference>
<dbReference type="PANTHER" id="PTHR21143">
    <property type="entry name" value="INVERTEBRATE GUSTATORY RECEPTOR"/>
    <property type="match status" value="1"/>
</dbReference>
<feature type="transmembrane region" description="Helical" evidence="8">
    <location>
        <begin position="37"/>
        <end position="59"/>
    </location>
</feature>
<dbReference type="GO" id="GO:0050909">
    <property type="term" value="P:sensory perception of taste"/>
    <property type="evidence" value="ECO:0007669"/>
    <property type="project" value="InterPro"/>
</dbReference>
<organism evidence="9 10">
    <name type="scientific">Diploptera punctata</name>
    <name type="common">Pacific beetle cockroach</name>
    <dbReference type="NCBI Taxonomy" id="6984"/>
    <lineage>
        <taxon>Eukaryota</taxon>
        <taxon>Metazoa</taxon>
        <taxon>Ecdysozoa</taxon>
        <taxon>Arthropoda</taxon>
        <taxon>Hexapoda</taxon>
        <taxon>Insecta</taxon>
        <taxon>Pterygota</taxon>
        <taxon>Neoptera</taxon>
        <taxon>Polyneoptera</taxon>
        <taxon>Dictyoptera</taxon>
        <taxon>Blattodea</taxon>
        <taxon>Blaberoidea</taxon>
        <taxon>Blaberidae</taxon>
        <taxon>Diplopterinae</taxon>
        <taxon>Diploptera</taxon>
    </lineage>
</organism>
<keyword evidence="2 8" id="KW-1003">Cell membrane</keyword>
<feature type="transmembrane region" description="Helical" evidence="8">
    <location>
        <begin position="71"/>
        <end position="92"/>
    </location>
</feature>
<evidence type="ECO:0000256" key="3">
    <source>
        <dbReference type="ARBA" id="ARBA00022692"/>
    </source>
</evidence>
<evidence type="ECO:0000256" key="8">
    <source>
        <dbReference type="RuleBase" id="RU363108"/>
    </source>
</evidence>
<dbReference type="PANTHER" id="PTHR21143:SF133">
    <property type="entry name" value="GUSTATORY AND PHEROMONE RECEPTOR 32A-RELATED"/>
    <property type="match status" value="1"/>
</dbReference>
<feature type="transmembrane region" description="Helical" evidence="8">
    <location>
        <begin position="154"/>
        <end position="174"/>
    </location>
</feature>
<dbReference type="GO" id="GO:0007635">
    <property type="term" value="P:chemosensory behavior"/>
    <property type="evidence" value="ECO:0007669"/>
    <property type="project" value="TreeGrafter"/>
</dbReference>
<keyword evidence="3 8" id="KW-0812">Transmembrane</keyword>
<name>A0AAD8A410_DIPPU</name>
<keyword evidence="5 8" id="KW-0472">Membrane</keyword>
<keyword evidence="6 8" id="KW-0675">Receptor</keyword>
<evidence type="ECO:0000256" key="1">
    <source>
        <dbReference type="ARBA" id="ARBA00004651"/>
    </source>
</evidence>
<dbReference type="Proteomes" id="UP001233999">
    <property type="component" value="Unassembled WGS sequence"/>
</dbReference>
<keyword evidence="4 8" id="KW-1133">Transmembrane helix</keyword>
<reference evidence="9" key="2">
    <citation type="submission" date="2023-05" db="EMBL/GenBank/DDBJ databases">
        <authorList>
            <person name="Fouks B."/>
        </authorList>
    </citation>
    <scope>NUCLEOTIDE SEQUENCE</scope>
    <source>
        <strain evidence="9">Stay&amp;Tobe</strain>
        <tissue evidence="9">Testes</tissue>
    </source>
</reference>
<evidence type="ECO:0000256" key="2">
    <source>
        <dbReference type="ARBA" id="ARBA00022475"/>
    </source>
</evidence>
<evidence type="ECO:0000256" key="4">
    <source>
        <dbReference type="ARBA" id="ARBA00022989"/>
    </source>
</evidence>
<gene>
    <name evidence="9" type="ORF">L9F63_001327</name>
</gene>
<keyword evidence="7 8" id="KW-0807">Transducer</keyword>
<feature type="transmembrane region" description="Helical" evidence="8">
    <location>
        <begin position="344"/>
        <end position="362"/>
    </location>
</feature>